<feature type="compositionally biased region" description="Low complexity" evidence="10">
    <location>
        <begin position="253"/>
        <end position="289"/>
    </location>
</feature>
<dbReference type="Pfam" id="PF00069">
    <property type="entry name" value="Pkinase"/>
    <property type="match status" value="1"/>
</dbReference>
<feature type="compositionally biased region" description="Low complexity" evidence="10">
    <location>
        <begin position="625"/>
        <end position="638"/>
    </location>
</feature>
<dbReference type="PANTHER" id="PTHR24343:SF137">
    <property type="entry name" value="SERINE_THREONINE-PROTEIN KINASE HRK1"/>
    <property type="match status" value="1"/>
</dbReference>
<protein>
    <recommendedName>
        <fullName evidence="1">non-specific serine/threonine protein kinase</fullName>
        <ecNumber evidence="1">2.7.11.1</ecNumber>
    </recommendedName>
</protein>
<keyword evidence="2" id="KW-0723">Serine/threonine-protein kinase</keyword>
<dbReference type="InterPro" id="IPR000719">
    <property type="entry name" value="Prot_kinase_dom"/>
</dbReference>
<comment type="catalytic activity">
    <reaction evidence="8">
        <text>L-seryl-[protein] + ATP = O-phospho-L-seryl-[protein] + ADP + H(+)</text>
        <dbReference type="Rhea" id="RHEA:17989"/>
        <dbReference type="Rhea" id="RHEA-COMP:9863"/>
        <dbReference type="Rhea" id="RHEA-COMP:11604"/>
        <dbReference type="ChEBI" id="CHEBI:15378"/>
        <dbReference type="ChEBI" id="CHEBI:29999"/>
        <dbReference type="ChEBI" id="CHEBI:30616"/>
        <dbReference type="ChEBI" id="CHEBI:83421"/>
        <dbReference type="ChEBI" id="CHEBI:456216"/>
        <dbReference type="EC" id="2.7.11.1"/>
    </reaction>
</comment>
<evidence type="ECO:0000313" key="12">
    <source>
        <dbReference type="EMBL" id="KAG2222490.1"/>
    </source>
</evidence>
<evidence type="ECO:0000256" key="10">
    <source>
        <dbReference type="SAM" id="MobiDB-lite"/>
    </source>
</evidence>
<comment type="caution">
    <text evidence="12">The sequence shown here is derived from an EMBL/GenBank/DDBJ whole genome shotgun (WGS) entry which is preliminary data.</text>
</comment>
<comment type="catalytic activity">
    <reaction evidence="7">
        <text>L-threonyl-[protein] + ATP = O-phospho-L-threonyl-[protein] + ADP + H(+)</text>
        <dbReference type="Rhea" id="RHEA:46608"/>
        <dbReference type="Rhea" id="RHEA-COMP:11060"/>
        <dbReference type="Rhea" id="RHEA-COMP:11605"/>
        <dbReference type="ChEBI" id="CHEBI:15378"/>
        <dbReference type="ChEBI" id="CHEBI:30013"/>
        <dbReference type="ChEBI" id="CHEBI:30616"/>
        <dbReference type="ChEBI" id="CHEBI:61977"/>
        <dbReference type="ChEBI" id="CHEBI:456216"/>
        <dbReference type="EC" id="2.7.11.1"/>
    </reaction>
</comment>
<evidence type="ECO:0000256" key="2">
    <source>
        <dbReference type="ARBA" id="ARBA00022527"/>
    </source>
</evidence>
<feature type="compositionally biased region" description="Polar residues" evidence="10">
    <location>
        <begin position="198"/>
        <end position="212"/>
    </location>
</feature>
<dbReference type="GO" id="GO:0005524">
    <property type="term" value="F:ATP binding"/>
    <property type="evidence" value="ECO:0007669"/>
    <property type="project" value="UniProtKB-UniRule"/>
</dbReference>
<dbReference type="EMBL" id="JAEPRB010000081">
    <property type="protein sequence ID" value="KAG2222490.1"/>
    <property type="molecule type" value="Genomic_DNA"/>
</dbReference>
<evidence type="ECO:0000256" key="4">
    <source>
        <dbReference type="ARBA" id="ARBA00022741"/>
    </source>
</evidence>
<feature type="region of interest" description="Disordered" evidence="10">
    <location>
        <begin position="250"/>
        <end position="294"/>
    </location>
</feature>
<dbReference type="SMART" id="SM00220">
    <property type="entry name" value="S_TKc"/>
    <property type="match status" value="1"/>
</dbReference>
<feature type="domain" description="Protein kinase" evidence="11">
    <location>
        <begin position="310"/>
        <end position="572"/>
    </location>
</feature>
<evidence type="ECO:0000256" key="1">
    <source>
        <dbReference type="ARBA" id="ARBA00012513"/>
    </source>
</evidence>
<feature type="binding site" evidence="9">
    <location>
        <position position="339"/>
    </location>
    <ligand>
        <name>ATP</name>
        <dbReference type="ChEBI" id="CHEBI:30616"/>
    </ligand>
</feature>
<dbReference type="SUPFAM" id="SSF56112">
    <property type="entry name" value="Protein kinase-like (PK-like)"/>
    <property type="match status" value="1"/>
</dbReference>
<dbReference type="PROSITE" id="PS50011">
    <property type="entry name" value="PROTEIN_KINASE_DOM"/>
    <property type="match status" value="1"/>
</dbReference>
<dbReference type="AlphaFoldDB" id="A0A8H7S4E0"/>
<feature type="region of interest" description="Disordered" evidence="10">
    <location>
        <begin position="187"/>
        <end position="212"/>
    </location>
</feature>
<evidence type="ECO:0000256" key="7">
    <source>
        <dbReference type="ARBA" id="ARBA00047899"/>
    </source>
</evidence>
<dbReference type="PROSITE" id="PS00107">
    <property type="entry name" value="PROTEIN_KINASE_ATP"/>
    <property type="match status" value="1"/>
</dbReference>
<feature type="region of interest" description="Disordered" evidence="10">
    <location>
        <begin position="1"/>
        <end position="120"/>
    </location>
</feature>
<keyword evidence="13" id="KW-1185">Reference proteome</keyword>
<evidence type="ECO:0000256" key="6">
    <source>
        <dbReference type="ARBA" id="ARBA00022840"/>
    </source>
</evidence>
<organism evidence="12 13">
    <name type="scientific">Circinella minor</name>
    <dbReference type="NCBI Taxonomy" id="1195481"/>
    <lineage>
        <taxon>Eukaryota</taxon>
        <taxon>Fungi</taxon>
        <taxon>Fungi incertae sedis</taxon>
        <taxon>Mucoromycota</taxon>
        <taxon>Mucoromycotina</taxon>
        <taxon>Mucoromycetes</taxon>
        <taxon>Mucorales</taxon>
        <taxon>Lichtheimiaceae</taxon>
        <taxon>Circinella</taxon>
    </lineage>
</organism>
<dbReference type="CDD" id="cd13994">
    <property type="entry name" value="STKc_HAL4_like"/>
    <property type="match status" value="1"/>
</dbReference>
<feature type="compositionally biased region" description="Polar residues" evidence="10">
    <location>
        <begin position="135"/>
        <end position="158"/>
    </location>
</feature>
<feature type="compositionally biased region" description="Polar residues" evidence="10">
    <location>
        <begin position="83"/>
        <end position="101"/>
    </location>
</feature>
<dbReference type="GO" id="GO:0004674">
    <property type="term" value="F:protein serine/threonine kinase activity"/>
    <property type="evidence" value="ECO:0007669"/>
    <property type="project" value="UniProtKB-KW"/>
</dbReference>
<dbReference type="Proteomes" id="UP000646827">
    <property type="component" value="Unassembled WGS sequence"/>
</dbReference>
<dbReference type="InterPro" id="IPR017441">
    <property type="entry name" value="Protein_kinase_ATP_BS"/>
</dbReference>
<evidence type="ECO:0000259" key="11">
    <source>
        <dbReference type="PROSITE" id="PS50011"/>
    </source>
</evidence>
<evidence type="ECO:0000313" key="13">
    <source>
        <dbReference type="Proteomes" id="UP000646827"/>
    </source>
</evidence>
<evidence type="ECO:0000256" key="5">
    <source>
        <dbReference type="ARBA" id="ARBA00022777"/>
    </source>
</evidence>
<keyword evidence="5" id="KW-0418">Kinase</keyword>
<dbReference type="InterPro" id="IPR008271">
    <property type="entry name" value="Ser/Thr_kinase_AS"/>
</dbReference>
<keyword evidence="6 9" id="KW-0067">ATP-binding</keyword>
<dbReference type="Gene3D" id="1.10.510.10">
    <property type="entry name" value="Transferase(Phosphotransferase) domain 1"/>
    <property type="match status" value="1"/>
</dbReference>
<proteinExistence type="predicted"/>
<feature type="region of interest" description="Disordered" evidence="10">
    <location>
        <begin position="135"/>
        <end position="173"/>
    </location>
</feature>
<evidence type="ECO:0000256" key="3">
    <source>
        <dbReference type="ARBA" id="ARBA00022679"/>
    </source>
</evidence>
<dbReference type="OrthoDB" id="6513151at2759"/>
<evidence type="ECO:0000256" key="8">
    <source>
        <dbReference type="ARBA" id="ARBA00048679"/>
    </source>
</evidence>
<dbReference type="GO" id="GO:0005829">
    <property type="term" value="C:cytosol"/>
    <property type="evidence" value="ECO:0007669"/>
    <property type="project" value="TreeGrafter"/>
</dbReference>
<sequence>MPSLVNQRYDLVTPERSMPSSPTLSAATVTHTTATSRHHHHHHQEEQSPCTEQQLPPQQQQQQLQNQQVDLSELTKRLHKAAQRSSWSSGTNTRPRSQLYQSSKPPSPSASSSTSSNASVASSSTSSVFRFLPAASNSTSTPNKRSSLCLQQPQQTRPTLAHRPASATTPSQFVFKKPEYNKHYHQTHFHHHAPHPQPSVSLNNNSNNETASGQQKDLFLVWSDLRRFFVSADSSPPISASVSVNEDFPISSNSNNNNNNNNNNNHTTNNNNNTTTNTTIPPVTTPTTPKRSETTTFANQFRQDIEGRYGKWGRCIGKGAGGSVRLIRRSTDSKTFAVKRFRKQLPHETDKDYIKKVTAEFCIGSTLHHPNVIETLDIIQEGNLFYEIMEYAPNDLFNVVMSGMMSREEIACCWRQLLQGLEYLHGMGIAHRDLKLDNLVLDHMGILKIIDFGCSCVFKYPFENNITQSKGVYGSDPYIAPELYTQPTYDPRQSDVWSCGIVFICMTIRRFPWRNPRLSDPSFRAFATNQNHQQLRLLKLLPRESRPVMATIMDMDPKRRGTLDSVLKDKWVQQIDMCTVEEPGARHVHHVLSFNQQQQQLRGNLVPVMPEPPGVAAAKEKRRQQQLQQQQQQQQMLLNPPPQRKAPV</sequence>
<keyword evidence="4 9" id="KW-0547">Nucleotide-binding</keyword>
<evidence type="ECO:0000256" key="9">
    <source>
        <dbReference type="PROSITE-ProRule" id="PRU10141"/>
    </source>
</evidence>
<feature type="compositionally biased region" description="Pro residues" evidence="10">
    <location>
        <begin position="639"/>
        <end position="648"/>
    </location>
</feature>
<name>A0A8H7S4E0_9FUNG</name>
<feature type="compositionally biased region" description="Low complexity" evidence="10">
    <location>
        <begin position="109"/>
        <end position="120"/>
    </location>
</feature>
<gene>
    <name evidence="12" type="ORF">INT45_012804</name>
</gene>
<dbReference type="PROSITE" id="PS00108">
    <property type="entry name" value="PROTEIN_KINASE_ST"/>
    <property type="match status" value="1"/>
</dbReference>
<feature type="compositionally biased region" description="Low complexity" evidence="10">
    <location>
        <begin position="53"/>
        <end position="68"/>
    </location>
</feature>
<accession>A0A8H7S4E0</accession>
<dbReference type="InterPro" id="IPR011009">
    <property type="entry name" value="Kinase-like_dom_sf"/>
</dbReference>
<dbReference type="EC" id="2.7.11.1" evidence="1"/>
<feature type="compositionally biased region" description="Low complexity" evidence="10">
    <location>
        <begin position="26"/>
        <end position="35"/>
    </location>
</feature>
<keyword evidence="3" id="KW-0808">Transferase</keyword>
<dbReference type="PANTHER" id="PTHR24343">
    <property type="entry name" value="SERINE/THREONINE KINASE"/>
    <property type="match status" value="1"/>
</dbReference>
<reference evidence="12 13" key="1">
    <citation type="submission" date="2020-12" db="EMBL/GenBank/DDBJ databases">
        <title>Metabolic potential, ecology and presence of endohyphal bacteria is reflected in genomic diversity of Mucoromycotina.</title>
        <authorList>
            <person name="Muszewska A."/>
            <person name="Okrasinska A."/>
            <person name="Steczkiewicz K."/>
            <person name="Drgas O."/>
            <person name="Orlowska M."/>
            <person name="Perlinska-Lenart U."/>
            <person name="Aleksandrzak-Piekarczyk T."/>
            <person name="Szatraj K."/>
            <person name="Zielenkiewicz U."/>
            <person name="Pilsyk S."/>
            <person name="Malc E."/>
            <person name="Mieczkowski P."/>
            <person name="Kruszewska J.S."/>
            <person name="Biernat P."/>
            <person name="Pawlowska J."/>
        </authorList>
    </citation>
    <scope>NUCLEOTIDE SEQUENCE [LARGE SCALE GENOMIC DNA]</scope>
    <source>
        <strain evidence="12 13">CBS 142.35</strain>
    </source>
</reference>
<feature type="region of interest" description="Disordered" evidence="10">
    <location>
        <begin position="608"/>
        <end position="648"/>
    </location>
</feature>